<feature type="transmembrane region" description="Helical" evidence="8">
    <location>
        <begin position="409"/>
        <end position="433"/>
    </location>
</feature>
<evidence type="ECO:0000256" key="4">
    <source>
        <dbReference type="ARBA" id="ARBA00022692"/>
    </source>
</evidence>
<dbReference type="NCBIfam" id="TIGR00879">
    <property type="entry name" value="SP"/>
    <property type="match status" value="1"/>
</dbReference>
<feature type="transmembrane region" description="Helical" evidence="8">
    <location>
        <begin position="348"/>
        <end position="369"/>
    </location>
</feature>
<evidence type="ECO:0000256" key="6">
    <source>
        <dbReference type="ARBA" id="ARBA00023136"/>
    </source>
</evidence>
<dbReference type="InterPro" id="IPR005828">
    <property type="entry name" value="MFS_sugar_transport-like"/>
</dbReference>
<comment type="subcellular location">
    <subcellularLocation>
        <location evidence="1">Membrane</location>
        <topology evidence="1">Multi-pass membrane protein</topology>
    </subcellularLocation>
</comment>
<protein>
    <submittedName>
        <fullName evidence="10">Lactose permease</fullName>
    </submittedName>
</protein>
<evidence type="ECO:0000256" key="8">
    <source>
        <dbReference type="SAM" id="Phobius"/>
    </source>
</evidence>
<dbReference type="Pfam" id="PF00083">
    <property type="entry name" value="Sugar_tr"/>
    <property type="match status" value="1"/>
</dbReference>
<keyword evidence="4 8" id="KW-0812">Transmembrane</keyword>
<dbReference type="PANTHER" id="PTHR48022">
    <property type="entry name" value="PLASTIDIC GLUCOSE TRANSPORTER 4"/>
    <property type="match status" value="1"/>
</dbReference>
<dbReference type="PANTHER" id="PTHR48022:SF70">
    <property type="entry name" value="MONOSACCHARIDE TRANSPORTER, PUTATIVE (AFU_ORTHOLOGUE AFUA_5G14540)-RELATED"/>
    <property type="match status" value="1"/>
</dbReference>
<dbReference type="PROSITE" id="PS50850">
    <property type="entry name" value="MFS"/>
    <property type="match status" value="1"/>
</dbReference>
<dbReference type="PROSITE" id="PS00216">
    <property type="entry name" value="SUGAR_TRANSPORT_1"/>
    <property type="match status" value="1"/>
</dbReference>
<dbReference type="EMBL" id="JBFCZG010000005">
    <property type="protein sequence ID" value="KAL3421658.1"/>
    <property type="molecule type" value="Genomic_DNA"/>
</dbReference>
<feature type="transmembrane region" description="Helical" evidence="8">
    <location>
        <begin position="188"/>
        <end position="207"/>
    </location>
</feature>
<sequence>MSAAEHEEKRPEQNAAYLDEKGASGNVVQVNAASVALAAAIEAQKPSLLSRNMLKLYFIMAVGYMVSTMNGFDSSLMGAINTMIPYQQSFGLSGAGSSTGIIFIIYNLGQIAAFPFCGFIADGYGRRWCIFIGCLVVLIGTAVQASAHTLSAFQGGRFILGFGAALASAAGPAYIVELAHPAYRGTMAGMYNNFWWLGNILAGWTTYGSNENFDNAWAWRIPTIVQAGLPSVVMVLIMFFPESPRWLIAHDRADEGLAILTKYHGDGDESSPLVQLQYHEIKEQMNLFRDENPWWDFRELVNTRGARYRLYMVIGMSFFGQWSGNNVVSYFMPAMIENAGIDNKSTQLLLNAINPIFSMMGAVYGATLLDKLGRRVMMLAGLSGGLIAYCMLTAFTAESEKHANLSYGVIVSIFLFGVIFSWGFTPLQTLYAVECLENRTRAKGSGLNFLFLNIAMVVNTYGISIGIEKIGWKLYLVYIAWISIELVLIYFFFVETAGKTLEEMKDIFDAPNPRKASTRKTRIQVDQGTGQVLKMEDA</sequence>
<comment type="similarity">
    <text evidence="2 7">Belongs to the major facilitator superfamily. Sugar transporter (TC 2.A.1.1) family.</text>
</comment>
<proteinExistence type="inferred from homology"/>
<feature type="transmembrane region" description="Helical" evidence="8">
    <location>
        <begin position="308"/>
        <end position="328"/>
    </location>
</feature>
<dbReference type="Proteomes" id="UP001629113">
    <property type="component" value="Unassembled WGS sequence"/>
</dbReference>
<evidence type="ECO:0000256" key="7">
    <source>
        <dbReference type="RuleBase" id="RU003346"/>
    </source>
</evidence>
<dbReference type="SUPFAM" id="SSF103473">
    <property type="entry name" value="MFS general substrate transporter"/>
    <property type="match status" value="1"/>
</dbReference>
<keyword evidence="5 8" id="KW-1133">Transmembrane helix</keyword>
<feature type="transmembrane region" description="Helical" evidence="8">
    <location>
        <begin position="158"/>
        <end position="176"/>
    </location>
</feature>
<keyword evidence="3 7" id="KW-0813">Transport</keyword>
<feature type="transmembrane region" description="Helical" evidence="8">
    <location>
        <begin position="56"/>
        <end position="80"/>
    </location>
</feature>
<comment type="caution">
    <text evidence="10">The sequence shown here is derived from an EMBL/GenBank/DDBJ whole genome shotgun (WGS) entry which is preliminary data.</text>
</comment>
<reference evidence="10 11" key="1">
    <citation type="submission" date="2024-06" db="EMBL/GenBank/DDBJ databases">
        <title>Complete genome of Phlyctema vagabunda strain 19-DSS-EL-015.</title>
        <authorList>
            <person name="Fiorenzani C."/>
        </authorList>
    </citation>
    <scope>NUCLEOTIDE SEQUENCE [LARGE SCALE GENOMIC DNA]</scope>
    <source>
        <strain evidence="10 11">19-DSS-EL-015</strain>
    </source>
</reference>
<evidence type="ECO:0000256" key="1">
    <source>
        <dbReference type="ARBA" id="ARBA00004141"/>
    </source>
</evidence>
<dbReference type="InterPro" id="IPR003663">
    <property type="entry name" value="Sugar/inositol_transpt"/>
</dbReference>
<organism evidence="10 11">
    <name type="scientific">Phlyctema vagabunda</name>
    <dbReference type="NCBI Taxonomy" id="108571"/>
    <lineage>
        <taxon>Eukaryota</taxon>
        <taxon>Fungi</taxon>
        <taxon>Dikarya</taxon>
        <taxon>Ascomycota</taxon>
        <taxon>Pezizomycotina</taxon>
        <taxon>Leotiomycetes</taxon>
        <taxon>Helotiales</taxon>
        <taxon>Dermateaceae</taxon>
        <taxon>Phlyctema</taxon>
    </lineage>
</organism>
<feature type="transmembrane region" description="Helical" evidence="8">
    <location>
        <begin position="475"/>
        <end position="494"/>
    </location>
</feature>
<feature type="transmembrane region" description="Helical" evidence="8">
    <location>
        <begin position="128"/>
        <end position="146"/>
    </location>
</feature>
<dbReference type="Gene3D" id="1.20.1250.20">
    <property type="entry name" value="MFS general substrate transporter like domains"/>
    <property type="match status" value="1"/>
</dbReference>
<feature type="transmembrane region" description="Helical" evidence="8">
    <location>
        <begin position="100"/>
        <end position="121"/>
    </location>
</feature>
<dbReference type="InterPro" id="IPR036259">
    <property type="entry name" value="MFS_trans_sf"/>
</dbReference>
<feature type="transmembrane region" description="Helical" evidence="8">
    <location>
        <begin position="376"/>
        <end position="397"/>
    </location>
</feature>
<evidence type="ECO:0000256" key="3">
    <source>
        <dbReference type="ARBA" id="ARBA00022448"/>
    </source>
</evidence>
<accession>A0ABR4PED8</accession>
<evidence type="ECO:0000256" key="5">
    <source>
        <dbReference type="ARBA" id="ARBA00022989"/>
    </source>
</evidence>
<evidence type="ECO:0000313" key="10">
    <source>
        <dbReference type="EMBL" id="KAL3421658.1"/>
    </source>
</evidence>
<name>A0ABR4PED8_9HELO</name>
<keyword evidence="11" id="KW-1185">Reference proteome</keyword>
<dbReference type="InterPro" id="IPR020846">
    <property type="entry name" value="MFS_dom"/>
</dbReference>
<dbReference type="InterPro" id="IPR005829">
    <property type="entry name" value="Sugar_transporter_CS"/>
</dbReference>
<feature type="transmembrane region" description="Helical" evidence="8">
    <location>
        <begin position="445"/>
        <end position="463"/>
    </location>
</feature>
<feature type="transmembrane region" description="Helical" evidence="8">
    <location>
        <begin position="219"/>
        <end position="240"/>
    </location>
</feature>
<dbReference type="InterPro" id="IPR050360">
    <property type="entry name" value="MFS_Sugar_Transporters"/>
</dbReference>
<evidence type="ECO:0000256" key="2">
    <source>
        <dbReference type="ARBA" id="ARBA00010992"/>
    </source>
</evidence>
<gene>
    <name evidence="10" type="ORF">PVAG01_05814</name>
</gene>
<evidence type="ECO:0000259" key="9">
    <source>
        <dbReference type="PROSITE" id="PS50850"/>
    </source>
</evidence>
<feature type="domain" description="Major facilitator superfamily (MFS) profile" evidence="9">
    <location>
        <begin position="59"/>
        <end position="497"/>
    </location>
</feature>
<evidence type="ECO:0000313" key="11">
    <source>
        <dbReference type="Proteomes" id="UP001629113"/>
    </source>
</evidence>
<keyword evidence="6 8" id="KW-0472">Membrane</keyword>